<keyword evidence="2" id="KW-0813">Transport</keyword>
<feature type="transmembrane region" description="Helical" evidence="6">
    <location>
        <begin position="275"/>
        <end position="293"/>
    </location>
</feature>
<feature type="transmembrane region" description="Helical" evidence="6">
    <location>
        <begin position="186"/>
        <end position="205"/>
    </location>
</feature>
<dbReference type="Gene3D" id="1.20.1740.10">
    <property type="entry name" value="Amino acid/polyamine transporter I"/>
    <property type="match status" value="1"/>
</dbReference>
<feature type="transmembrane region" description="Helical" evidence="6">
    <location>
        <begin position="461"/>
        <end position="480"/>
    </location>
</feature>
<keyword evidence="8" id="KW-1185">Reference proteome</keyword>
<keyword evidence="3 6" id="KW-0812">Transmembrane</keyword>
<dbReference type="EMBL" id="QMBP01000002">
    <property type="protein sequence ID" value="RAZ92007.1"/>
    <property type="molecule type" value="Genomic_DNA"/>
</dbReference>
<keyword evidence="4 6" id="KW-1133">Transmembrane helix</keyword>
<dbReference type="PANTHER" id="PTHR45649">
    <property type="entry name" value="AMINO-ACID PERMEASE BAT1"/>
    <property type="match status" value="1"/>
</dbReference>
<evidence type="ECO:0000256" key="6">
    <source>
        <dbReference type="SAM" id="Phobius"/>
    </source>
</evidence>
<evidence type="ECO:0000256" key="3">
    <source>
        <dbReference type="ARBA" id="ARBA00022692"/>
    </source>
</evidence>
<dbReference type="OrthoDB" id="8274074at2"/>
<dbReference type="GO" id="GO:0016020">
    <property type="term" value="C:membrane"/>
    <property type="evidence" value="ECO:0007669"/>
    <property type="project" value="UniProtKB-SubCell"/>
</dbReference>
<dbReference type="Pfam" id="PF13520">
    <property type="entry name" value="AA_permease_2"/>
    <property type="match status" value="1"/>
</dbReference>
<dbReference type="AlphaFoldDB" id="A0A330I4U1"/>
<protein>
    <submittedName>
        <fullName evidence="7">Amino acid permease</fullName>
    </submittedName>
</protein>
<feature type="transmembrane region" description="Helical" evidence="6">
    <location>
        <begin position="370"/>
        <end position="390"/>
    </location>
</feature>
<feature type="transmembrane region" description="Helical" evidence="6">
    <location>
        <begin position="225"/>
        <end position="246"/>
    </location>
</feature>
<evidence type="ECO:0000256" key="2">
    <source>
        <dbReference type="ARBA" id="ARBA00022448"/>
    </source>
</evidence>
<feature type="transmembrane region" description="Helical" evidence="6">
    <location>
        <begin position="152"/>
        <end position="174"/>
    </location>
</feature>
<sequence length="513" mass="54419">MATPDHSDKSEDVKILHSMGYAQELARRMSGFSNFAISFSIICILAGGITSFPLAMGTGSGFEATVGWIIGGVFALVVAASLGQIGSAYPTAGGLYHWSSILGGRGWGWATAWINLLGLIFVVASVNVGVYLLFQGLVAGPIFGWDTSTWGFWQQTTAVVIITVTQGLFNHLGIKTTTMLTDFSGYLILVVAVVLTLTFLIWGAHGFELSRLTTFVNTTGDLGGGYVPTARTALVAFLIGLLYPLYTITGFDASAHTAEETHNARVAVPRGMIHAVLWSLIFGFVMAVSFVLASPDLVATAKDGGNAWFNLFNNLPAPTWLKALLGIAIVLSNYLCALAGLTSTSRMIFAFSRDGGLPGSSVWKQVSPTWRTPVPAIWLGVVLAIAATLYSPAFAALAAGCALFLYVSYAMPIAAGLLAEGKTWTEFGPFRLGVWSKPFAIITVLGVLVLMYAGIQPPFDILINYAIGLIILLVVLWFGLESRRFKGPPIGADIARRAAEIAAAEKAVGQTAG</sequence>
<dbReference type="Proteomes" id="UP000251558">
    <property type="component" value="Unassembled WGS sequence"/>
</dbReference>
<dbReference type="InterPro" id="IPR002293">
    <property type="entry name" value="AA/rel_permease1"/>
</dbReference>
<name>A0A330I4U1_9HYPH</name>
<comment type="caution">
    <text evidence="7">The sequence shown here is derived from an EMBL/GenBank/DDBJ whole genome shotgun (WGS) entry which is preliminary data.</text>
</comment>
<evidence type="ECO:0000313" key="7">
    <source>
        <dbReference type="EMBL" id="RAZ92007.1"/>
    </source>
</evidence>
<keyword evidence="5 6" id="KW-0472">Membrane</keyword>
<proteinExistence type="predicted"/>
<dbReference type="PANTHER" id="PTHR45649:SF26">
    <property type="entry name" value="OS04G0435100 PROTEIN"/>
    <property type="match status" value="1"/>
</dbReference>
<feature type="transmembrane region" description="Helical" evidence="6">
    <location>
        <begin position="110"/>
        <end position="132"/>
    </location>
</feature>
<dbReference type="PIRSF" id="PIRSF006060">
    <property type="entry name" value="AA_transporter"/>
    <property type="match status" value="1"/>
</dbReference>
<evidence type="ECO:0000313" key="8">
    <source>
        <dbReference type="Proteomes" id="UP000251558"/>
    </source>
</evidence>
<feature type="transmembrane region" description="Helical" evidence="6">
    <location>
        <begin position="35"/>
        <end position="56"/>
    </location>
</feature>
<evidence type="ECO:0000256" key="5">
    <source>
        <dbReference type="ARBA" id="ARBA00023136"/>
    </source>
</evidence>
<feature type="transmembrane region" description="Helical" evidence="6">
    <location>
        <begin position="439"/>
        <end position="455"/>
    </location>
</feature>
<dbReference type="RefSeq" id="WP_112096477.1">
    <property type="nucleotide sequence ID" value="NZ_QMBP01000002.1"/>
</dbReference>
<organism evidence="7 8">
    <name type="scientific">Mesorhizobium hawassense</name>
    <dbReference type="NCBI Taxonomy" id="1209954"/>
    <lineage>
        <taxon>Bacteria</taxon>
        <taxon>Pseudomonadati</taxon>
        <taxon>Pseudomonadota</taxon>
        <taxon>Alphaproteobacteria</taxon>
        <taxon>Hyphomicrobiales</taxon>
        <taxon>Phyllobacteriaceae</taxon>
        <taxon>Mesorhizobium</taxon>
    </lineage>
</organism>
<comment type="subcellular location">
    <subcellularLocation>
        <location evidence="1">Membrane</location>
        <topology evidence="1">Multi-pass membrane protein</topology>
    </subcellularLocation>
</comment>
<evidence type="ECO:0000256" key="4">
    <source>
        <dbReference type="ARBA" id="ARBA00022989"/>
    </source>
</evidence>
<feature type="transmembrane region" description="Helical" evidence="6">
    <location>
        <begin position="323"/>
        <end position="349"/>
    </location>
</feature>
<feature type="transmembrane region" description="Helical" evidence="6">
    <location>
        <begin position="396"/>
        <end position="418"/>
    </location>
</feature>
<dbReference type="GO" id="GO:0022857">
    <property type="term" value="F:transmembrane transporter activity"/>
    <property type="evidence" value="ECO:0007669"/>
    <property type="project" value="InterPro"/>
</dbReference>
<accession>A0A330I4U1</accession>
<reference evidence="7 8" key="1">
    <citation type="submission" date="2018-07" db="EMBL/GenBank/DDBJ databases">
        <title>Diversity of Mesorhizobium strains in Brazil.</title>
        <authorList>
            <person name="Helene L.C.F."/>
            <person name="Dall'Agnol R."/>
            <person name="Delamuta J.R.M."/>
            <person name="Hungria M."/>
        </authorList>
    </citation>
    <scope>NUCLEOTIDE SEQUENCE [LARGE SCALE GENOMIC DNA]</scope>
    <source>
        <strain evidence="7 8">AC99b</strain>
    </source>
</reference>
<gene>
    <name evidence="7" type="ORF">DPM33_05975</name>
</gene>
<evidence type="ECO:0000256" key="1">
    <source>
        <dbReference type="ARBA" id="ARBA00004141"/>
    </source>
</evidence>
<feature type="transmembrane region" description="Helical" evidence="6">
    <location>
        <begin position="68"/>
        <end position="89"/>
    </location>
</feature>